<protein>
    <submittedName>
        <fullName evidence="3">Uncharacterized protein</fullName>
    </submittedName>
</protein>
<accession>A0A5S6QJ65</accession>
<evidence type="ECO:0000313" key="3">
    <source>
        <dbReference type="WBParaSite" id="TMUE_2000007215.1"/>
    </source>
</evidence>
<organism evidence="2 3">
    <name type="scientific">Trichuris muris</name>
    <name type="common">Mouse whipworm</name>
    <dbReference type="NCBI Taxonomy" id="70415"/>
    <lineage>
        <taxon>Eukaryota</taxon>
        <taxon>Metazoa</taxon>
        <taxon>Ecdysozoa</taxon>
        <taxon>Nematoda</taxon>
        <taxon>Enoplea</taxon>
        <taxon>Dorylaimia</taxon>
        <taxon>Trichinellida</taxon>
        <taxon>Trichuridae</taxon>
        <taxon>Trichuris</taxon>
    </lineage>
</organism>
<dbReference type="AlphaFoldDB" id="A0A5S6QJ65"/>
<feature type="region of interest" description="Disordered" evidence="1">
    <location>
        <begin position="225"/>
        <end position="263"/>
    </location>
</feature>
<feature type="region of interest" description="Disordered" evidence="1">
    <location>
        <begin position="142"/>
        <end position="185"/>
    </location>
</feature>
<proteinExistence type="predicted"/>
<dbReference type="WBParaSite" id="TMUE_2000007215.1">
    <property type="protein sequence ID" value="TMUE_2000007215.1"/>
    <property type="gene ID" value="WBGene00288329"/>
</dbReference>
<name>A0A5S6QJ65_TRIMR</name>
<evidence type="ECO:0000313" key="2">
    <source>
        <dbReference type="Proteomes" id="UP000046395"/>
    </source>
</evidence>
<dbReference type="Proteomes" id="UP000046395">
    <property type="component" value="Unassembled WGS sequence"/>
</dbReference>
<reference evidence="3" key="1">
    <citation type="submission" date="2019-12" db="UniProtKB">
        <authorList>
            <consortium name="WormBaseParasite"/>
        </authorList>
    </citation>
    <scope>IDENTIFICATION</scope>
</reference>
<evidence type="ECO:0000256" key="1">
    <source>
        <dbReference type="SAM" id="MobiDB-lite"/>
    </source>
</evidence>
<sequence length="263" mass="29220">MNQEAVSRMARLMDRQGWFQGFVSSDMRAFYKVIVRDDFVTMMSLKPCALDELPRRAKVVYGQGVGLFPIPFTHVAVPPVWESYESLRFRRLSKMAVFRRHRMDLDGPQGPHTIYMVARLSVSLVLPAGVPLVDRVVMPRGHLEEPHRPGQSKNSKKAKVKNERHGRRESSAGGEEAPDRSSKSITASVSAISLGDSEDSEYDDFSAASLVEDASIGVSPVVIQRTREDESQSKGTSAIEKSCSDYSEDETTAAKPAADCRQR</sequence>
<feature type="compositionally biased region" description="Basic and acidic residues" evidence="1">
    <location>
        <begin position="160"/>
        <end position="170"/>
    </location>
</feature>
<keyword evidence="2" id="KW-1185">Reference proteome</keyword>